<dbReference type="AlphaFoldDB" id="A0A0F8B0L0"/>
<protein>
    <recommendedName>
        <fullName evidence="5">Eukaryotic translation initiation factor 3 subunit M</fullName>
        <shortName evidence="5">eIF3m</shortName>
    </recommendedName>
</protein>
<dbReference type="PANTHER" id="PTHR15350">
    <property type="entry name" value="COP9 SIGNALOSOME COMPLEX SUBUNIT 7/DENDRITIC CELL PROTEIN GA17"/>
    <property type="match status" value="1"/>
</dbReference>
<dbReference type="GO" id="GO:0033290">
    <property type="term" value="C:eukaryotic 48S preinitiation complex"/>
    <property type="evidence" value="ECO:0007669"/>
    <property type="project" value="UniProtKB-UniRule"/>
</dbReference>
<dbReference type="Pfam" id="PF18005">
    <property type="entry name" value="eIF3m_C_helix"/>
    <property type="match status" value="1"/>
</dbReference>
<comment type="caution">
    <text evidence="8">The sequence shown here is derived from an EMBL/GenBank/DDBJ whole genome shotgun (WGS) entry which is preliminary data.</text>
</comment>
<dbReference type="PANTHER" id="PTHR15350:SF2">
    <property type="entry name" value="EUKARYOTIC TRANSLATION INITIATION FACTOR 3 SUBUNIT M"/>
    <property type="match status" value="1"/>
</dbReference>
<evidence type="ECO:0000256" key="2">
    <source>
        <dbReference type="ARBA" id="ARBA00022490"/>
    </source>
</evidence>
<keyword evidence="3 5" id="KW-0396">Initiation factor</keyword>
<dbReference type="GO" id="GO:0016282">
    <property type="term" value="C:eukaryotic 43S preinitiation complex"/>
    <property type="evidence" value="ECO:0007669"/>
    <property type="project" value="UniProtKB-UniRule"/>
</dbReference>
<comment type="similarity">
    <text evidence="1">Belongs to the CSN7/EIF3M family. CSN7 subfamily.</text>
</comment>
<keyword evidence="4 5" id="KW-0648">Protein biosynthesis</keyword>
<dbReference type="Proteomes" id="UP000034841">
    <property type="component" value="Unassembled WGS sequence"/>
</dbReference>
<evidence type="ECO:0000259" key="7">
    <source>
        <dbReference type="PROSITE" id="PS50250"/>
    </source>
</evidence>
<dbReference type="GO" id="GO:0071541">
    <property type="term" value="C:eukaryotic translation initiation factor 3 complex, eIF3m"/>
    <property type="evidence" value="ECO:0007669"/>
    <property type="project" value="UniProtKB-UniRule"/>
</dbReference>
<dbReference type="OrthoDB" id="10267031at2759"/>
<comment type="function">
    <text evidence="5">Component of the eukaryotic translation initiation factor 3 (eIF-3) complex, which is involved in protein synthesis of a specialized repertoire of mRNAs and, together with other initiation factors, stimulates binding of mRNA and methionyl-tRNAi to the 40S ribosome. The eIF-3 complex specifically targets and initiates translation of a subset of mRNAs involved in cell proliferation.</text>
</comment>
<feature type="compositionally biased region" description="Basic and acidic residues" evidence="6">
    <location>
        <begin position="442"/>
        <end position="467"/>
    </location>
</feature>
<evidence type="ECO:0000256" key="1">
    <source>
        <dbReference type="ARBA" id="ARBA00008482"/>
    </source>
</evidence>
<accession>A0A0F8B0L0</accession>
<comment type="subunit">
    <text evidence="5">Component of the eukaryotic translation initiation factor 3 (eIF-3) complex.</text>
</comment>
<dbReference type="InterPro" id="IPR027528">
    <property type="entry name" value="eIF3m"/>
</dbReference>
<proteinExistence type="inferred from homology"/>
<comment type="subcellular location">
    <subcellularLocation>
        <location evidence="5">Cytoplasm</location>
    </subcellularLocation>
</comment>
<keyword evidence="9" id="KW-1185">Reference proteome</keyword>
<dbReference type="GO" id="GO:0003743">
    <property type="term" value="F:translation initiation factor activity"/>
    <property type="evidence" value="ECO:0007669"/>
    <property type="project" value="UniProtKB-UniRule"/>
</dbReference>
<evidence type="ECO:0000256" key="3">
    <source>
        <dbReference type="ARBA" id="ARBA00022540"/>
    </source>
</evidence>
<evidence type="ECO:0000256" key="4">
    <source>
        <dbReference type="ARBA" id="ARBA00022917"/>
    </source>
</evidence>
<dbReference type="HAMAP" id="MF_03012">
    <property type="entry name" value="eIF3m"/>
    <property type="match status" value="1"/>
</dbReference>
<evidence type="ECO:0000313" key="8">
    <source>
        <dbReference type="EMBL" id="KKF94496.1"/>
    </source>
</evidence>
<dbReference type="InterPro" id="IPR040750">
    <property type="entry name" value="eIF3m_C_helix"/>
</dbReference>
<gene>
    <name evidence="8" type="ORF">CFO_g3149</name>
</gene>
<feature type="compositionally biased region" description="Basic and acidic residues" evidence="6">
    <location>
        <begin position="419"/>
        <end position="435"/>
    </location>
</feature>
<dbReference type="InterPro" id="IPR045237">
    <property type="entry name" value="COPS7/eIF3m"/>
</dbReference>
<sequence length="467" mass="52367">MAAVSQAQKSSEAASLVFVEGSFEELALEMADFLRIADEVKPLVETKATEEVLAKLVKASSSLTSVPENNFTAAANLMIYLVFQSADPKKHLPALCSSFSKPVANSINGVGLSLNALTTIFNLLPSSNPVRFRVLLEILKYLKQGGMWESLRPYLEFLPAWIQEWDLSRDQQRQVYEETSEVAKEAGHDGESFQYVLKALRTFNPDSTEDLSSEPAQRLALAAVKAALLSNTHFLFQELRSIPAVQALSDSHPAYAQLLEIFAEQDLEDYNDFNDEHNGFLESEGLDANVLHRKMRLLSFASLAAATPNREIPYAAIVKALQIPDDEVELWTIDAIRVGLVEGKLSQQKSVFLVHKVTFRVFSIRQWRELSTRVDQWKTTLRSVLDNLLQARTDLKVQQEREAQELENKLAAAAANNADNEKGNSKGGRGGDRRHNNTNNNNRDHKPRGGRDHKQPREPKERNENDD</sequence>
<evidence type="ECO:0000256" key="5">
    <source>
        <dbReference type="HAMAP-Rule" id="MF_03012"/>
    </source>
</evidence>
<dbReference type="PROSITE" id="PS50250">
    <property type="entry name" value="PCI"/>
    <property type="match status" value="1"/>
</dbReference>
<feature type="region of interest" description="Disordered" evidence="6">
    <location>
        <begin position="412"/>
        <end position="467"/>
    </location>
</feature>
<dbReference type="InterPro" id="IPR000717">
    <property type="entry name" value="PCI_dom"/>
</dbReference>
<feature type="domain" description="PCI" evidence="7">
    <location>
        <begin position="188"/>
        <end position="359"/>
    </location>
</feature>
<dbReference type="SMART" id="SM00088">
    <property type="entry name" value="PINT"/>
    <property type="match status" value="1"/>
</dbReference>
<evidence type="ECO:0000256" key="6">
    <source>
        <dbReference type="SAM" id="MobiDB-lite"/>
    </source>
</evidence>
<keyword evidence="2 5" id="KW-0963">Cytoplasm</keyword>
<reference evidence="8 9" key="1">
    <citation type="submission" date="2015-04" db="EMBL/GenBank/DDBJ databases">
        <title>Genome sequence of Ceratocystis platani, a major pathogen of plane trees.</title>
        <authorList>
            <person name="Belbahri L."/>
        </authorList>
    </citation>
    <scope>NUCLEOTIDE SEQUENCE [LARGE SCALE GENOMIC DNA]</scope>
    <source>
        <strain evidence="8 9">CFO</strain>
    </source>
</reference>
<evidence type="ECO:0000313" key="9">
    <source>
        <dbReference type="Proteomes" id="UP000034841"/>
    </source>
</evidence>
<dbReference type="EMBL" id="LBBL01000156">
    <property type="protein sequence ID" value="KKF94496.1"/>
    <property type="molecule type" value="Genomic_DNA"/>
</dbReference>
<organism evidence="8 9">
    <name type="scientific">Ceratocystis fimbriata f. sp. platani</name>
    <dbReference type="NCBI Taxonomy" id="88771"/>
    <lineage>
        <taxon>Eukaryota</taxon>
        <taxon>Fungi</taxon>
        <taxon>Dikarya</taxon>
        <taxon>Ascomycota</taxon>
        <taxon>Pezizomycotina</taxon>
        <taxon>Sordariomycetes</taxon>
        <taxon>Hypocreomycetidae</taxon>
        <taxon>Microascales</taxon>
        <taxon>Ceratocystidaceae</taxon>
        <taxon>Ceratocystis</taxon>
    </lineage>
</organism>
<dbReference type="GO" id="GO:0001732">
    <property type="term" value="P:formation of cytoplasmic translation initiation complex"/>
    <property type="evidence" value="ECO:0007669"/>
    <property type="project" value="UniProtKB-UniRule"/>
</dbReference>
<dbReference type="Pfam" id="PF01399">
    <property type="entry name" value="PCI"/>
    <property type="match status" value="1"/>
</dbReference>
<comment type="similarity">
    <text evidence="5">Belongs to the eIF-3 subunit M family.</text>
</comment>
<name>A0A0F8B0L0_CERFI</name>